<proteinExistence type="predicted"/>
<dbReference type="Proteomes" id="UP000823749">
    <property type="component" value="Chromosome 11"/>
</dbReference>
<dbReference type="EMBL" id="JACTNZ010000011">
    <property type="protein sequence ID" value="KAG5526072.1"/>
    <property type="molecule type" value="Genomic_DNA"/>
</dbReference>
<gene>
    <name evidence="1" type="ORF">RHGRI_032387</name>
</gene>
<accession>A0AAV6ICA8</accession>
<comment type="caution">
    <text evidence="1">The sequence shown here is derived from an EMBL/GenBank/DDBJ whole genome shotgun (WGS) entry which is preliminary data.</text>
</comment>
<name>A0AAV6ICA8_9ERIC</name>
<dbReference type="AlphaFoldDB" id="A0AAV6ICA8"/>
<evidence type="ECO:0000313" key="2">
    <source>
        <dbReference type="Proteomes" id="UP000823749"/>
    </source>
</evidence>
<organism evidence="1 2">
    <name type="scientific">Rhododendron griersonianum</name>
    <dbReference type="NCBI Taxonomy" id="479676"/>
    <lineage>
        <taxon>Eukaryota</taxon>
        <taxon>Viridiplantae</taxon>
        <taxon>Streptophyta</taxon>
        <taxon>Embryophyta</taxon>
        <taxon>Tracheophyta</taxon>
        <taxon>Spermatophyta</taxon>
        <taxon>Magnoliopsida</taxon>
        <taxon>eudicotyledons</taxon>
        <taxon>Gunneridae</taxon>
        <taxon>Pentapetalae</taxon>
        <taxon>asterids</taxon>
        <taxon>Ericales</taxon>
        <taxon>Ericaceae</taxon>
        <taxon>Ericoideae</taxon>
        <taxon>Rhodoreae</taxon>
        <taxon>Rhododendron</taxon>
    </lineage>
</organism>
<reference evidence="1" key="1">
    <citation type="submission" date="2020-08" db="EMBL/GenBank/DDBJ databases">
        <title>Plant Genome Project.</title>
        <authorList>
            <person name="Zhang R.-G."/>
        </authorList>
    </citation>
    <scope>NUCLEOTIDE SEQUENCE</scope>
    <source>
        <strain evidence="1">WSP0</strain>
        <tissue evidence="1">Leaf</tissue>
    </source>
</reference>
<keyword evidence="2" id="KW-1185">Reference proteome</keyword>
<sequence length="69" mass="7865">MSYLPLNSGEEEEEGGFRNCEVALMEENAELQLREEWSGVAQRTEFMASLEGYLRSRESNSLRKFSGNA</sequence>
<evidence type="ECO:0000313" key="1">
    <source>
        <dbReference type="EMBL" id="KAG5526072.1"/>
    </source>
</evidence>
<protein>
    <submittedName>
        <fullName evidence="1">Uncharacterized protein</fullName>
    </submittedName>
</protein>